<dbReference type="Pfam" id="PF12079">
    <property type="entry name" value="DUF3558"/>
    <property type="match status" value="1"/>
</dbReference>
<evidence type="ECO:0000256" key="1">
    <source>
        <dbReference type="SAM" id="MobiDB-lite"/>
    </source>
</evidence>
<protein>
    <submittedName>
        <fullName evidence="2">DUF3558 domain-containing protein</fullName>
    </submittedName>
</protein>
<dbReference type="EMBL" id="JBFAKC010000003">
    <property type="protein sequence ID" value="MEV0707315.1"/>
    <property type="molecule type" value="Genomic_DNA"/>
</dbReference>
<dbReference type="InterPro" id="IPR024520">
    <property type="entry name" value="DUF3558"/>
</dbReference>
<keyword evidence="3" id="KW-1185">Reference proteome</keyword>
<dbReference type="Proteomes" id="UP001551695">
    <property type="component" value="Unassembled WGS sequence"/>
</dbReference>
<sequence>MAVGCGASEGDSGEAAKSVNSLGLETSPPESYHPCADVPQGVLSSERLRGTGQADADAPDGVRWRGCKWVKNNGYSVSIRMTNMTLPFVRKTFYTMGREATVGGRSATIAHRSEARGPEVCTVNVEIKGGSLEFDVDNPRSSLLTGELDTCELGLALAEKVVPTLPAGA</sequence>
<gene>
    <name evidence="2" type="ORF">AB0I48_07095</name>
</gene>
<proteinExistence type="predicted"/>
<evidence type="ECO:0000313" key="2">
    <source>
        <dbReference type="EMBL" id="MEV0707315.1"/>
    </source>
</evidence>
<feature type="region of interest" description="Disordered" evidence="1">
    <location>
        <begin position="1"/>
        <end position="38"/>
    </location>
</feature>
<comment type="caution">
    <text evidence="2">The sequence shown here is derived from an EMBL/GenBank/DDBJ whole genome shotgun (WGS) entry which is preliminary data.</text>
</comment>
<organism evidence="2 3">
    <name type="scientific">Nocardia aurea</name>
    <dbReference type="NCBI Taxonomy" id="2144174"/>
    <lineage>
        <taxon>Bacteria</taxon>
        <taxon>Bacillati</taxon>
        <taxon>Actinomycetota</taxon>
        <taxon>Actinomycetes</taxon>
        <taxon>Mycobacteriales</taxon>
        <taxon>Nocardiaceae</taxon>
        <taxon>Nocardia</taxon>
    </lineage>
</organism>
<evidence type="ECO:0000313" key="3">
    <source>
        <dbReference type="Proteomes" id="UP001551695"/>
    </source>
</evidence>
<accession>A0ABV3FPU8</accession>
<dbReference type="RefSeq" id="WP_357781656.1">
    <property type="nucleotide sequence ID" value="NZ_JBFAKC010000003.1"/>
</dbReference>
<name>A0ABV3FPU8_9NOCA</name>
<reference evidence="2 3" key="1">
    <citation type="submission" date="2024-06" db="EMBL/GenBank/DDBJ databases">
        <title>The Natural Products Discovery Center: Release of the First 8490 Sequenced Strains for Exploring Actinobacteria Biosynthetic Diversity.</title>
        <authorList>
            <person name="Kalkreuter E."/>
            <person name="Kautsar S.A."/>
            <person name="Yang D."/>
            <person name="Bader C.D."/>
            <person name="Teijaro C.N."/>
            <person name="Fluegel L."/>
            <person name="Davis C.M."/>
            <person name="Simpson J.R."/>
            <person name="Lauterbach L."/>
            <person name="Steele A.D."/>
            <person name="Gui C."/>
            <person name="Meng S."/>
            <person name="Li G."/>
            <person name="Viehrig K."/>
            <person name="Ye F."/>
            <person name="Su P."/>
            <person name="Kiefer A.F."/>
            <person name="Nichols A."/>
            <person name="Cepeda A.J."/>
            <person name="Yan W."/>
            <person name="Fan B."/>
            <person name="Jiang Y."/>
            <person name="Adhikari A."/>
            <person name="Zheng C.-J."/>
            <person name="Schuster L."/>
            <person name="Cowan T.M."/>
            <person name="Smanski M.J."/>
            <person name="Chevrette M.G."/>
            <person name="De Carvalho L.P.S."/>
            <person name="Shen B."/>
        </authorList>
    </citation>
    <scope>NUCLEOTIDE SEQUENCE [LARGE SCALE GENOMIC DNA]</scope>
    <source>
        <strain evidence="2 3">NPDC050403</strain>
    </source>
</reference>